<gene>
    <name evidence="2" type="ORF">ACFFTO_24385</name>
</gene>
<feature type="region of interest" description="Disordered" evidence="1">
    <location>
        <begin position="109"/>
        <end position="137"/>
    </location>
</feature>
<dbReference type="EMBL" id="JBHMBK010000018">
    <property type="protein sequence ID" value="MFB9687329.1"/>
    <property type="molecule type" value="Genomic_DNA"/>
</dbReference>
<sequence>MFETARRRQAIRRVKPGNGRPLQRFRWWHLPMGRGLFYLRPSPAARRTATYAVDVRRWGGEPLAHLYLNDRHQAQSRIPTVFSVKNGVIEVAMSRFGIKRCHFVTAGGGRNTSSIPTRSRPWAGGPISSATTRRPVV</sequence>
<evidence type="ECO:0000256" key="1">
    <source>
        <dbReference type="SAM" id="MobiDB-lite"/>
    </source>
</evidence>
<feature type="compositionally biased region" description="Polar residues" evidence="1">
    <location>
        <begin position="128"/>
        <end position="137"/>
    </location>
</feature>
<evidence type="ECO:0000313" key="2">
    <source>
        <dbReference type="EMBL" id="MFB9687329.1"/>
    </source>
</evidence>
<keyword evidence="3" id="KW-1185">Reference proteome</keyword>
<dbReference type="Proteomes" id="UP001589535">
    <property type="component" value="Unassembled WGS sequence"/>
</dbReference>
<accession>A0ABV5U7F6</accession>
<protein>
    <submittedName>
        <fullName evidence="2">Uncharacterized protein</fullName>
    </submittedName>
</protein>
<evidence type="ECO:0000313" key="3">
    <source>
        <dbReference type="Proteomes" id="UP001589535"/>
    </source>
</evidence>
<organism evidence="2 3">
    <name type="scientific">Amycolatopsis plumensis</name>
    <dbReference type="NCBI Taxonomy" id="236508"/>
    <lineage>
        <taxon>Bacteria</taxon>
        <taxon>Bacillati</taxon>
        <taxon>Actinomycetota</taxon>
        <taxon>Actinomycetes</taxon>
        <taxon>Pseudonocardiales</taxon>
        <taxon>Pseudonocardiaceae</taxon>
        <taxon>Amycolatopsis</taxon>
    </lineage>
</organism>
<name>A0ABV5U7F6_9PSEU</name>
<reference evidence="2 3" key="1">
    <citation type="submission" date="2024-09" db="EMBL/GenBank/DDBJ databases">
        <authorList>
            <person name="Sun Q."/>
            <person name="Mori K."/>
        </authorList>
    </citation>
    <scope>NUCLEOTIDE SEQUENCE [LARGE SCALE GENOMIC DNA]</scope>
    <source>
        <strain evidence="2 3">JCM 13852</strain>
    </source>
</reference>
<proteinExistence type="predicted"/>
<dbReference type="RefSeq" id="WP_378197807.1">
    <property type="nucleotide sequence ID" value="NZ_JBHMBK010000018.1"/>
</dbReference>
<comment type="caution">
    <text evidence="2">The sequence shown here is derived from an EMBL/GenBank/DDBJ whole genome shotgun (WGS) entry which is preliminary data.</text>
</comment>